<comment type="similarity">
    <text evidence="1">Belongs to the universal ribosomal protein uS11 family.</text>
</comment>
<dbReference type="InterPro" id="IPR036967">
    <property type="entry name" value="Ribosomal_uS11_sf"/>
</dbReference>
<dbReference type="GO" id="GO:0005840">
    <property type="term" value="C:ribosome"/>
    <property type="evidence" value="ECO:0007669"/>
    <property type="project" value="UniProtKB-KW"/>
</dbReference>
<dbReference type="OMA" id="GLMEWEL"/>
<keyword evidence="2" id="KW-0689">Ribosomal protein</keyword>
<keyword evidence="6" id="KW-1185">Reference proteome</keyword>
<evidence type="ECO:0008006" key="7">
    <source>
        <dbReference type="Google" id="ProtNLM"/>
    </source>
</evidence>
<dbReference type="GO" id="GO:0003735">
    <property type="term" value="F:structural constituent of ribosome"/>
    <property type="evidence" value="ECO:0007669"/>
    <property type="project" value="InterPro"/>
</dbReference>
<feature type="region of interest" description="Disordered" evidence="4">
    <location>
        <begin position="40"/>
        <end position="72"/>
    </location>
</feature>
<dbReference type="Proteomes" id="UP000054270">
    <property type="component" value="Unassembled WGS sequence"/>
</dbReference>
<evidence type="ECO:0000313" key="6">
    <source>
        <dbReference type="Proteomes" id="UP000054270"/>
    </source>
</evidence>
<dbReference type="HAMAP" id="MF_01310">
    <property type="entry name" value="Ribosomal_uS11"/>
    <property type="match status" value="1"/>
</dbReference>
<protein>
    <recommendedName>
        <fullName evidence="7">Translational machinery component</fullName>
    </recommendedName>
</protein>
<reference evidence="6" key="1">
    <citation type="submission" date="2014-04" db="EMBL/GenBank/DDBJ databases">
        <title>Evolutionary Origins and Diversification of the Mycorrhizal Mutualists.</title>
        <authorList>
            <consortium name="DOE Joint Genome Institute"/>
            <consortium name="Mycorrhizal Genomics Consortium"/>
            <person name="Kohler A."/>
            <person name="Kuo A."/>
            <person name="Nagy L.G."/>
            <person name="Floudas D."/>
            <person name="Copeland A."/>
            <person name="Barry K.W."/>
            <person name="Cichocki N."/>
            <person name="Veneault-Fourrey C."/>
            <person name="LaButti K."/>
            <person name="Lindquist E.A."/>
            <person name="Lipzen A."/>
            <person name="Lundell T."/>
            <person name="Morin E."/>
            <person name="Murat C."/>
            <person name="Riley R."/>
            <person name="Ohm R."/>
            <person name="Sun H."/>
            <person name="Tunlid A."/>
            <person name="Henrissat B."/>
            <person name="Grigoriev I.V."/>
            <person name="Hibbett D.S."/>
            <person name="Martin F."/>
        </authorList>
    </citation>
    <scope>NUCLEOTIDE SEQUENCE [LARGE SCALE GENOMIC DNA]</scope>
    <source>
        <strain evidence="6">FD-334 SS-4</strain>
    </source>
</reference>
<proteinExistence type="inferred from homology"/>
<evidence type="ECO:0000256" key="2">
    <source>
        <dbReference type="ARBA" id="ARBA00022980"/>
    </source>
</evidence>
<dbReference type="SUPFAM" id="SSF53137">
    <property type="entry name" value="Translational machinery components"/>
    <property type="match status" value="1"/>
</dbReference>
<dbReference type="AlphaFoldDB" id="A0A0D2PYS8"/>
<dbReference type="GO" id="GO:0006412">
    <property type="term" value="P:translation"/>
    <property type="evidence" value="ECO:0007669"/>
    <property type="project" value="InterPro"/>
</dbReference>
<name>A0A0D2PYS8_HYPSF</name>
<evidence type="ECO:0000256" key="4">
    <source>
        <dbReference type="SAM" id="MobiDB-lite"/>
    </source>
</evidence>
<dbReference type="Pfam" id="PF00411">
    <property type="entry name" value="Ribosomal_S11"/>
    <property type="match status" value="1"/>
</dbReference>
<gene>
    <name evidence="5" type="ORF">HYPSUDRAFT_38561</name>
</gene>
<dbReference type="InterPro" id="IPR001971">
    <property type="entry name" value="Ribosomal_uS11"/>
</dbReference>
<dbReference type="PANTHER" id="PTHR11759">
    <property type="entry name" value="40S RIBOSOMAL PROTEIN S14/30S RIBOSOMAL PROTEIN S11"/>
    <property type="match status" value="1"/>
</dbReference>
<evidence type="ECO:0000313" key="5">
    <source>
        <dbReference type="EMBL" id="KJA24520.1"/>
    </source>
</evidence>
<dbReference type="OrthoDB" id="1654884at2759"/>
<sequence>MFALRASCSATRAALSRRAPFITRSLATDTPPNAFSYLEVDDTPAEPTPFENIEDGPPTAGEGNYPKGRSYDSPFMPMVDKPRYRLHCHSSRNNTITTLTKPDGSTIAWASGGSCGFKKSNRAGYEAGYKCAKSMFDAIKNEQEVNKVNMQLEIFFKGFGEGREAMKTAMLGAEGATIRTLVTRVTDRTPLKIGGTRAKKTRRL</sequence>
<dbReference type="GO" id="GO:1990904">
    <property type="term" value="C:ribonucleoprotein complex"/>
    <property type="evidence" value="ECO:0007669"/>
    <property type="project" value="UniProtKB-KW"/>
</dbReference>
<organism evidence="5 6">
    <name type="scientific">Hypholoma sublateritium (strain FD-334 SS-4)</name>
    <dbReference type="NCBI Taxonomy" id="945553"/>
    <lineage>
        <taxon>Eukaryota</taxon>
        <taxon>Fungi</taxon>
        <taxon>Dikarya</taxon>
        <taxon>Basidiomycota</taxon>
        <taxon>Agaricomycotina</taxon>
        <taxon>Agaricomycetes</taxon>
        <taxon>Agaricomycetidae</taxon>
        <taxon>Agaricales</taxon>
        <taxon>Agaricineae</taxon>
        <taxon>Strophariaceae</taxon>
        <taxon>Hypholoma</taxon>
    </lineage>
</organism>
<dbReference type="STRING" id="945553.A0A0D2PYS8"/>
<keyword evidence="3" id="KW-0687">Ribonucleoprotein</keyword>
<evidence type="ECO:0000256" key="3">
    <source>
        <dbReference type="ARBA" id="ARBA00023274"/>
    </source>
</evidence>
<accession>A0A0D2PYS8</accession>
<dbReference type="Gene3D" id="3.30.420.80">
    <property type="entry name" value="Ribosomal protein S11"/>
    <property type="match status" value="1"/>
</dbReference>
<evidence type="ECO:0000256" key="1">
    <source>
        <dbReference type="ARBA" id="ARBA00006194"/>
    </source>
</evidence>
<dbReference type="EMBL" id="KN817536">
    <property type="protein sequence ID" value="KJA24520.1"/>
    <property type="molecule type" value="Genomic_DNA"/>
</dbReference>